<dbReference type="InterPro" id="IPR001878">
    <property type="entry name" value="Znf_CCHC"/>
</dbReference>
<dbReference type="SUPFAM" id="SSF57756">
    <property type="entry name" value="Retrovirus zinc finger-like domains"/>
    <property type="match status" value="1"/>
</dbReference>
<evidence type="ECO:0000313" key="5">
    <source>
        <dbReference type="Proteomes" id="UP000323597"/>
    </source>
</evidence>
<gene>
    <name evidence="4" type="ORF">E1A91_D07G006900v1</name>
</gene>
<feature type="region of interest" description="Disordered" evidence="2">
    <location>
        <begin position="202"/>
        <end position="235"/>
    </location>
</feature>
<evidence type="ECO:0000256" key="2">
    <source>
        <dbReference type="SAM" id="MobiDB-lite"/>
    </source>
</evidence>
<dbReference type="Proteomes" id="UP000323597">
    <property type="component" value="Chromosome D07"/>
</dbReference>
<feature type="compositionally biased region" description="Basic and acidic residues" evidence="2">
    <location>
        <begin position="133"/>
        <end position="142"/>
    </location>
</feature>
<proteinExistence type="predicted"/>
<sequence>MTKMDQYNKLFFQKFPPTWKEELEKRYDTEMTSGRITDNLAGRIRNLQELMEEKCKTEALSKDMQKFANNKPCCDPAMIDIPNKWGCSKTGCTPATRKSPVKRRKYKRYKKRFKSKRYKPNKRQYKKRKSSKKKDNNKRYTEGYDNQKNYKKKDDCPRGKKSCKCWLCKEEGHYANECPSRKQYNKTYREILNVYKLGYEPLESEPDDYDSVYESTTDEEIREFSDDPGSEWELM</sequence>
<dbReference type="Pfam" id="PF00098">
    <property type="entry name" value="zf-CCHC"/>
    <property type="match status" value="1"/>
</dbReference>
<evidence type="ECO:0000313" key="4">
    <source>
        <dbReference type="EMBL" id="TYI71695.1"/>
    </source>
</evidence>
<dbReference type="GO" id="GO:0008270">
    <property type="term" value="F:zinc ion binding"/>
    <property type="evidence" value="ECO:0007669"/>
    <property type="project" value="UniProtKB-KW"/>
</dbReference>
<accession>A0A5D2U480</accession>
<feature type="region of interest" description="Disordered" evidence="2">
    <location>
        <begin position="93"/>
        <end position="160"/>
    </location>
</feature>
<dbReference type="GO" id="GO:0003676">
    <property type="term" value="F:nucleic acid binding"/>
    <property type="evidence" value="ECO:0007669"/>
    <property type="project" value="InterPro"/>
</dbReference>
<keyword evidence="1" id="KW-0862">Zinc</keyword>
<evidence type="ECO:0000259" key="3">
    <source>
        <dbReference type="PROSITE" id="PS50158"/>
    </source>
</evidence>
<reference evidence="4 5" key="1">
    <citation type="submission" date="2019-07" db="EMBL/GenBank/DDBJ databases">
        <title>WGS assembly of Gossypium mustelinum.</title>
        <authorList>
            <person name="Chen Z.J."/>
            <person name="Sreedasyam A."/>
            <person name="Ando A."/>
            <person name="Song Q."/>
            <person name="De L."/>
            <person name="Hulse-Kemp A."/>
            <person name="Ding M."/>
            <person name="Ye W."/>
            <person name="Kirkbride R."/>
            <person name="Jenkins J."/>
            <person name="Plott C."/>
            <person name="Lovell J."/>
            <person name="Lin Y.-M."/>
            <person name="Vaughn R."/>
            <person name="Liu B."/>
            <person name="Li W."/>
            <person name="Simpson S."/>
            <person name="Scheffler B."/>
            <person name="Saski C."/>
            <person name="Grover C."/>
            <person name="Hu G."/>
            <person name="Conover J."/>
            <person name="Carlson J."/>
            <person name="Shu S."/>
            <person name="Boston L."/>
            <person name="Williams M."/>
            <person name="Peterson D."/>
            <person name="Mcgee K."/>
            <person name="Jones D."/>
            <person name="Wendel J."/>
            <person name="Stelly D."/>
            <person name="Grimwood J."/>
            <person name="Schmutz J."/>
        </authorList>
    </citation>
    <scope>NUCLEOTIDE SEQUENCE [LARGE SCALE GENOMIC DNA]</scope>
    <source>
        <strain evidence="4">1408120.09</strain>
    </source>
</reference>
<name>A0A5D2U480_GOSMU</name>
<dbReference type="InterPro" id="IPR036875">
    <property type="entry name" value="Znf_CCHC_sf"/>
</dbReference>
<dbReference type="AlphaFoldDB" id="A0A5D2U480"/>
<dbReference type="EMBL" id="CM017655">
    <property type="protein sequence ID" value="TYI71695.1"/>
    <property type="molecule type" value="Genomic_DNA"/>
</dbReference>
<organism evidence="4 5">
    <name type="scientific">Gossypium mustelinum</name>
    <name type="common">Cotton</name>
    <name type="synonym">Gossypium caicoense</name>
    <dbReference type="NCBI Taxonomy" id="34275"/>
    <lineage>
        <taxon>Eukaryota</taxon>
        <taxon>Viridiplantae</taxon>
        <taxon>Streptophyta</taxon>
        <taxon>Embryophyta</taxon>
        <taxon>Tracheophyta</taxon>
        <taxon>Spermatophyta</taxon>
        <taxon>Magnoliopsida</taxon>
        <taxon>eudicotyledons</taxon>
        <taxon>Gunneridae</taxon>
        <taxon>Pentapetalae</taxon>
        <taxon>rosids</taxon>
        <taxon>malvids</taxon>
        <taxon>Malvales</taxon>
        <taxon>Malvaceae</taxon>
        <taxon>Malvoideae</taxon>
        <taxon>Gossypium</taxon>
    </lineage>
</organism>
<dbReference type="PROSITE" id="PS50158">
    <property type="entry name" value="ZF_CCHC"/>
    <property type="match status" value="1"/>
</dbReference>
<dbReference type="SMART" id="SM00343">
    <property type="entry name" value="ZnF_C2HC"/>
    <property type="match status" value="1"/>
</dbReference>
<feature type="domain" description="CCHC-type" evidence="3">
    <location>
        <begin position="164"/>
        <end position="180"/>
    </location>
</feature>
<protein>
    <recommendedName>
        <fullName evidence="3">CCHC-type domain-containing protein</fullName>
    </recommendedName>
</protein>
<keyword evidence="1" id="KW-0479">Metal-binding</keyword>
<feature type="compositionally biased region" description="Basic residues" evidence="2">
    <location>
        <begin position="99"/>
        <end position="132"/>
    </location>
</feature>
<evidence type="ECO:0000256" key="1">
    <source>
        <dbReference type="PROSITE-ProRule" id="PRU00047"/>
    </source>
</evidence>
<keyword evidence="1" id="KW-0863">Zinc-finger</keyword>
<keyword evidence="5" id="KW-1185">Reference proteome</keyword>